<sequence>MRLLLLWIFSIILIAGAPASAQTSVKMQAPAINGDNNTVIYGNNNTVIYGAYDLRNAIINFNPAVIRDYAIAGSLDTISAVFQEPGMARKFVEMLKSSGETPILAGLLKRGLNPNLLVRAPDSSSETLEVAAFMSGNADAMVELLERGALPHGYQDLPLDPTARPFFIYPIYRVLSDQRFSTEEKEKIVAAMMRQGVLLDASESSPKVAKTTRQAFDLAKQYSINRGSSVSDCPEKGLNAKCVVGGPICTSQNSVPKRIHQKPGSFRYAEYENLDLVGSLGVFAGREYYLYLAPQGWSGHLVLAEYSADRATVNLMKYQSDHMAGMGVCKAEPDGYVPDECWRSLQVEIDRESGDVALSGSSTFTATFCN</sequence>
<feature type="signal peptide" evidence="1">
    <location>
        <begin position="1"/>
        <end position="21"/>
    </location>
</feature>
<proteinExistence type="predicted"/>
<feature type="chain" id="PRO_5007595952" description="Ankyrin repeat domain-containing protein" evidence="1">
    <location>
        <begin position="22"/>
        <end position="370"/>
    </location>
</feature>
<keyword evidence="1" id="KW-0732">Signal</keyword>
<organism evidence="2">
    <name type="scientific">Rhizobium leguminosarum</name>
    <dbReference type="NCBI Taxonomy" id="384"/>
    <lineage>
        <taxon>Bacteria</taxon>
        <taxon>Pseudomonadati</taxon>
        <taxon>Pseudomonadota</taxon>
        <taxon>Alphaproteobacteria</taxon>
        <taxon>Hyphomicrobiales</taxon>
        <taxon>Rhizobiaceae</taxon>
        <taxon>Rhizobium/Agrobacterium group</taxon>
        <taxon>Rhizobium</taxon>
    </lineage>
</organism>
<comment type="caution">
    <text evidence="2">The sequence shown here is derived from an EMBL/GenBank/DDBJ whole genome shotgun (WGS) entry which is preliminary data.</text>
</comment>
<evidence type="ECO:0000313" key="2">
    <source>
        <dbReference type="EMBL" id="KZA97325.1"/>
    </source>
</evidence>
<evidence type="ECO:0008006" key="3">
    <source>
        <dbReference type="Google" id="ProtNLM"/>
    </source>
</evidence>
<gene>
    <name evidence="2" type="ORF">A4A59_03920</name>
</gene>
<dbReference type="EMBL" id="LVYU01000134">
    <property type="protein sequence ID" value="KZA97325.1"/>
    <property type="molecule type" value="Genomic_DNA"/>
</dbReference>
<dbReference type="RefSeq" id="WP_062944609.1">
    <property type="nucleotide sequence ID" value="NZ_CP171844.1"/>
</dbReference>
<evidence type="ECO:0000256" key="1">
    <source>
        <dbReference type="SAM" id="SignalP"/>
    </source>
</evidence>
<reference evidence="2" key="1">
    <citation type="submission" date="2016-03" db="EMBL/GenBank/DDBJ databases">
        <title>Microsymbionts genomes from the relict species Vavilovia formosa.</title>
        <authorList>
            <person name="Chirak E."/>
            <person name="Kimeklis A."/>
            <person name="Kopat V."/>
            <person name="Andronov E."/>
        </authorList>
    </citation>
    <scope>NUCLEOTIDE SEQUENCE [LARGE SCALE GENOMIC DNA]</scope>
    <source>
        <strain evidence="2">Vaf12</strain>
    </source>
</reference>
<protein>
    <recommendedName>
        <fullName evidence="3">Ankyrin repeat domain-containing protein</fullName>
    </recommendedName>
</protein>
<name>A0A154IA36_RHILE</name>
<accession>A0A154IA36</accession>
<dbReference type="AlphaFoldDB" id="A0A154IA36"/>